<dbReference type="InterPro" id="IPR000014">
    <property type="entry name" value="PAS"/>
</dbReference>
<dbReference type="InterPro" id="IPR035965">
    <property type="entry name" value="PAS-like_dom_sf"/>
</dbReference>
<dbReference type="Pfam" id="PF08448">
    <property type="entry name" value="PAS_4"/>
    <property type="match status" value="1"/>
</dbReference>
<evidence type="ECO:0000256" key="1">
    <source>
        <dbReference type="ARBA" id="ARBA00000085"/>
    </source>
</evidence>
<dbReference type="PRINTS" id="PR00344">
    <property type="entry name" value="BCTRLSENSOR"/>
</dbReference>
<dbReference type="Gene3D" id="3.40.50.2300">
    <property type="match status" value="1"/>
</dbReference>
<dbReference type="PANTHER" id="PTHR45339:SF1">
    <property type="entry name" value="HYBRID SIGNAL TRANSDUCTION HISTIDINE KINASE J"/>
    <property type="match status" value="1"/>
</dbReference>
<organism evidence="14 15">
    <name type="scientific">Elaphomyces granulatus</name>
    <dbReference type="NCBI Taxonomy" id="519963"/>
    <lineage>
        <taxon>Eukaryota</taxon>
        <taxon>Fungi</taxon>
        <taxon>Dikarya</taxon>
        <taxon>Ascomycota</taxon>
        <taxon>Pezizomycotina</taxon>
        <taxon>Eurotiomycetes</taxon>
        <taxon>Eurotiomycetidae</taxon>
        <taxon>Eurotiales</taxon>
        <taxon>Elaphomycetaceae</taxon>
        <taxon>Elaphomyces</taxon>
    </lineage>
</organism>
<evidence type="ECO:0000256" key="9">
    <source>
        <dbReference type="PROSITE-ProRule" id="PRU00169"/>
    </source>
</evidence>
<evidence type="ECO:0000256" key="3">
    <source>
        <dbReference type="ARBA" id="ARBA00012438"/>
    </source>
</evidence>
<dbReference type="CDD" id="cd00082">
    <property type="entry name" value="HisKA"/>
    <property type="match status" value="1"/>
</dbReference>
<evidence type="ECO:0000256" key="6">
    <source>
        <dbReference type="ARBA" id="ARBA00022679"/>
    </source>
</evidence>
<feature type="domain" description="Histidine kinase" evidence="10">
    <location>
        <begin position="262"/>
        <end position="485"/>
    </location>
</feature>
<feature type="domain" description="PAS" evidence="12">
    <location>
        <begin position="121"/>
        <end position="194"/>
    </location>
</feature>
<evidence type="ECO:0000313" key="15">
    <source>
        <dbReference type="Proteomes" id="UP000243515"/>
    </source>
</evidence>
<evidence type="ECO:0000256" key="2">
    <source>
        <dbReference type="ARBA" id="ARBA00004496"/>
    </source>
</evidence>
<gene>
    <name evidence="14" type="ORF">Egran_02379</name>
</gene>
<sequence>MPMPTIVLNARLRIVQVSDSYLDFSHMSRKDCLGLSIHELSAASIPSPDCATFRTALASAIETRSVQVIDEVDVESSLSVYSVRITPIFDGTELLYVTVVAHDVARELHPTHDARRNLLYMNKTYRILVDTVKDYAIFMLDADGYVATWNSGAAIMKGYTSEDIIGRHFSVFYGDDDRRTDKPGKELELCLREGRVEDEGWRYRKDGSRFWANVMITPVFHGGRHFGFAKVTRDLTGRKAAEARLISAFEESSKMKSEFLANMSHEIRTPMHGMLLAINMLNGTNLDERQREYTSIIEDTGSLLLQVINDVLDYSKFSSGSFSITADVLSVTEVIGAVVRNCRPSLKPGVKLESVLQPEFPKHVRGDPVRYRQILQNLVGNAIKFTERGLVLIQTTVVEPDDDPSCYEVLTKVIDTGIGVPENAVNSLFTPFTRFADSSTKRYQGTGLGLSICKSLAELMDGAVGYCPNEDGRGSVFWLSARMGKLDRTQRVGTPARSENLSPDLGREIKEIAPRKQLLLVEDNIMNQTIMLKLLNFIGFEKVDTAWDGAEAVRLVEQKPLSYNTILMDINMPVLDGVEATVAIRKINQEVPIIAMTGNALKGDAETYLAQGMNDYIAKPVHRQHLIRVLLKWIGL</sequence>
<evidence type="ECO:0000259" key="12">
    <source>
        <dbReference type="PROSITE" id="PS50112"/>
    </source>
</evidence>
<dbReference type="Gene3D" id="3.30.450.20">
    <property type="entry name" value="PAS domain"/>
    <property type="match status" value="2"/>
</dbReference>
<evidence type="ECO:0000256" key="7">
    <source>
        <dbReference type="ARBA" id="ARBA00022777"/>
    </source>
</evidence>
<dbReference type="SUPFAM" id="SSF52172">
    <property type="entry name" value="CheY-like"/>
    <property type="match status" value="1"/>
</dbReference>
<dbReference type="SUPFAM" id="SSF55874">
    <property type="entry name" value="ATPase domain of HSP90 chaperone/DNA topoisomerase II/histidine kinase"/>
    <property type="match status" value="1"/>
</dbReference>
<dbReference type="OrthoDB" id="60033at2759"/>
<dbReference type="InterPro" id="IPR005467">
    <property type="entry name" value="His_kinase_dom"/>
</dbReference>
<dbReference type="GO" id="GO:0000155">
    <property type="term" value="F:phosphorelay sensor kinase activity"/>
    <property type="evidence" value="ECO:0007669"/>
    <property type="project" value="InterPro"/>
</dbReference>
<dbReference type="PROSITE" id="PS50110">
    <property type="entry name" value="RESPONSE_REGULATORY"/>
    <property type="match status" value="1"/>
</dbReference>
<dbReference type="GO" id="GO:0005737">
    <property type="term" value="C:cytoplasm"/>
    <property type="evidence" value="ECO:0007669"/>
    <property type="project" value="UniProtKB-SubCell"/>
</dbReference>
<keyword evidence="7" id="KW-0418">Kinase</keyword>
<dbReference type="InterPro" id="IPR001789">
    <property type="entry name" value="Sig_transdc_resp-reg_receiver"/>
</dbReference>
<evidence type="ECO:0000313" key="14">
    <source>
        <dbReference type="EMBL" id="OXV09856.1"/>
    </source>
</evidence>
<dbReference type="FunFam" id="1.10.287.130:FF:000030">
    <property type="entry name" value="Putative histidine kinase 5"/>
    <property type="match status" value="1"/>
</dbReference>
<dbReference type="InterPro" id="IPR004358">
    <property type="entry name" value="Sig_transdc_His_kin-like_C"/>
</dbReference>
<feature type="domain" description="Response regulatory" evidence="11">
    <location>
        <begin position="517"/>
        <end position="634"/>
    </location>
</feature>
<dbReference type="InterPro" id="IPR003594">
    <property type="entry name" value="HATPase_dom"/>
</dbReference>
<dbReference type="EMBL" id="NPHW01003282">
    <property type="protein sequence ID" value="OXV09856.1"/>
    <property type="molecule type" value="Genomic_DNA"/>
</dbReference>
<dbReference type="SUPFAM" id="SSF55785">
    <property type="entry name" value="PYP-like sensor domain (PAS domain)"/>
    <property type="match status" value="2"/>
</dbReference>
<accession>A0A232M0H0</accession>
<dbReference type="InterPro" id="IPR003661">
    <property type="entry name" value="HisK_dim/P_dom"/>
</dbReference>
<dbReference type="InterPro" id="IPR013656">
    <property type="entry name" value="PAS_4"/>
</dbReference>
<evidence type="ECO:0000259" key="11">
    <source>
        <dbReference type="PROSITE" id="PS50110"/>
    </source>
</evidence>
<keyword evidence="8" id="KW-0902">Two-component regulatory system</keyword>
<dbReference type="FunFam" id="3.30.450.20:FF:000136">
    <property type="entry name" value="Sensor histidine kinase/response regulator Fos-1"/>
    <property type="match status" value="1"/>
</dbReference>
<dbReference type="PANTHER" id="PTHR45339">
    <property type="entry name" value="HYBRID SIGNAL TRANSDUCTION HISTIDINE KINASE J"/>
    <property type="match status" value="1"/>
</dbReference>
<dbReference type="InterPro" id="IPR011006">
    <property type="entry name" value="CheY-like_superfamily"/>
</dbReference>
<dbReference type="AlphaFoldDB" id="A0A232M0H0"/>
<feature type="domain" description="PAC" evidence="13">
    <location>
        <begin position="196"/>
        <end position="247"/>
    </location>
</feature>
<evidence type="ECO:0000256" key="4">
    <source>
        <dbReference type="ARBA" id="ARBA00022490"/>
    </source>
</evidence>
<dbReference type="SMART" id="SM00388">
    <property type="entry name" value="HisKA"/>
    <property type="match status" value="1"/>
</dbReference>
<feature type="modified residue" description="4-aspartylphosphate" evidence="9">
    <location>
        <position position="569"/>
    </location>
</feature>
<dbReference type="SMART" id="SM00448">
    <property type="entry name" value="REC"/>
    <property type="match status" value="1"/>
</dbReference>
<dbReference type="InterPro" id="IPR036890">
    <property type="entry name" value="HATPase_C_sf"/>
</dbReference>
<dbReference type="SMART" id="SM00387">
    <property type="entry name" value="HATPase_c"/>
    <property type="match status" value="1"/>
</dbReference>
<keyword evidence="4" id="KW-0963">Cytoplasm</keyword>
<dbReference type="CDD" id="cd00130">
    <property type="entry name" value="PAS"/>
    <property type="match status" value="2"/>
</dbReference>
<dbReference type="Proteomes" id="UP000243515">
    <property type="component" value="Unassembled WGS sequence"/>
</dbReference>
<dbReference type="Pfam" id="PF00512">
    <property type="entry name" value="HisKA"/>
    <property type="match status" value="1"/>
</dbReference>
<reference evidence="14 15" key="1">
    <citation type="journal article" date="2015" name="Environ. Microbiol.">
        <title>Metagenome sequence of Elaphomyces granulatus from sporocarp tissue reveals Ascomycota ectomycorrhizal fingerprints of genome expansion and a Proteobacteria-rich microbiome.</title>
        <authorList>
            <person name="Quandt C.A."/>
            <person name="Kohler A."/>
            <person name="Hesse C.N."/>
            <person name="Sharpton T.J."/>
            <person name="Martin F."/>
            <person name="Spatafora J.W."/>
        </authorList>
    </citation>
    <scope>NUCLEOTIDE SEQUENCE [LARGE SCALE GENOMIC DNA]</scope>
    <source>
        <strain evidence="14 15">OSC145934</strain>
    </source>
</reference>
<dbReference type="CDD" id="cd17546">
    <property type="entry name" value="REC_hyHK_CKI1_RcsC-like"/>
    <property type="match status" value="1"/>
</dbReference>
<dbReference type="InterPro" id="IPR036097">
    <property type="entry name" value="HisK_dim/P_sf"/>
</dbReference>
<proteinExistence type="predicted"/>
<keyword evidence="5 9" id="KW-0597">Phosphoprotein</keyword>
<evidence type="ECO:0000256" key="8">
    <source>
        <dbReference type="ARBA" id="ARBA00023012"/>
    </source>
</evidence>
<dbReference type="Pfam" id="PF13426">
    <property type="entry name" value="PAS_9"/>
    <property type="match status" value="1"/>
</dbReference>
<dbReference type="NCBIfam" id="TIGR00229">
    <property type="entry name" value="sensory_box"/>
    <property type="match status" value="1"/>
</dbReference>
<comment type="caution">
    <text evidence="14">The sequence shown here is derived from an EMBL/GenBank/DDBJ whole genome shotgun (WGS) entry which is preliminary data.</text>
</comment>
<dbReference type="SMART" id="SM00091">
    <property type="entry name" value="PAS"/>
    <property type="match status" value="2"/>
</dbReference>
<comment type="subcellular location">
    <subcellularLocation>
        <location evidence="2">Cytoplasm</location>
    </subcellularLocation>
</comment>
<evidence type="ECO:0000259" key="13">
    <source>
        <dbReference type="PROSITE" id="PS50113"/>
    </source>
</evidence>
<dbReference type="Pfam" id="PF02518">
    <property type="entry name" value="HATPase_c"/>
    <property type="match status" value="1"/>
</dbReference>
<keyword evidence="6" id="KW-0808">Transferase</keyword>
<dbReference type="Gene3D" id="3.30.565.10">
    <property type="entry name" value="Histidine kinase-like ATPase, C-terminal domain"/>
    <property type="match status" value="1"/>
</dbReference>
<comment type="catalytic activity">
    <reaction evidence="1">
        <text>ATP + protein L-histidine = ADP + protein N-phospho-L-histidine.</text>
        <dbReference type="EC" id="2.7.13.3"/>
    </reaction>
</comment>
<dbReference type="CDD" id="cd16922">
    <property type="entry name" value="HATPase_EvgS-ArcB-TorS-like"/>
    <property type="match status" value="1"/>
</dbReference>
<evidence type="ECO:0000259" key="10">
    <source>
        <dbReference type="PROSITE" id="PS50109"/>
    </source>
</evidence>
<dbReference type="PROSITE" id="PS50109">
    <property type="entry name" value="HIS_KIN"/>
    <property type="match status" value="1"/>
</dbReference>
<dbReference type="Pfam" id="PF00072">
    <property type="entry name" value="Response_reg"/>
    <property type="match status" value="1"/>
</dbReference>
<dbReference type="Gene3D" id="1.10.287.130">
    <property type="match status" value="1"/>
</dbReference>
<evidence type="ECO:0000256" key="5">
    <source>
        <dbReference type="ARBA" id="ARBA00022553"/>
    </source>
</evidence>
<name>A0A232M0H0_9EURO</name>
<keyword evidence="15" id="KW-1185">Reference proteome</keyword>
<dbReference type="PROSITE" id="PS50113">
    <property type="entry name" value="PAC"/>
    <property type="match status" value="1"/>
</dbReference>
<dbReference type="SUPFAM" id="SSF47384">
    <property type="entry name" value="Homodimeric domain of signal transducing histidine kinase"/>
    <property type="match status" value="1"/>
</dbReference>
<dbReference type="EC" id="2.7.13.3" evidence="3"/>
<dbReference type="InterPro" id="IPR000700">
    <property type="entry name" value="PAS-assoc_C"/>
</dbReference>
<dbReference type="PROSITE" id="PS50112">
    <property type="entry name" value="PAS"/>
    <property type="match status" value="1"/>
</dbReference>
<protein>
    <recommendedName>
        <fullName evidence="3">histidine kinase</fullName>
        <ecNumber evidence="3">2.7.13.3</ecNumber>
    </recommendedName>
</protein>